<dbReference type="KEGG" id="scs:Sta7437_0745"/>
<protein>
    <recommendedName>
        <fullName evidence="8">Abasic site processing protein</fullName>
        <ecNumber evidence="8">3.4.-.-</ecNumber>
    </recommendedName>
</protein>
<dbReference type="GO" id="GO:0006508">
    <property type="term" value="P:proteolysis"/>
    <property type="evidence" value="ECO:0007669"/>
    <property type="project" value="UniProtKB-KW"/>
</dbReference>
<keyword evidence="2 8" id="KW-0645">Protease</keyword>
<evidence type="ECO:0000256" key="6">
    <source>
        <dbReference type="ARBA" id="ARBA00023125"/>
    </source>
</evidence>
<dbReference type="RefSeq" id="WP_015192009.1">
    <property type="nucleotide sequence ID" value="NC_019748.1"/>
</dbReference>
<dbReference type="SUPFAM" id="SSF143081">
    <property type="entry name" value="BB1717-like"/>
    <property type="match status" value="1"/>
</dbReference>
<evidence type="ECO:0000313" key="9">
    <source>
        <dbReference type="EMBL" id="AFZ34336.1"/>
    </source>
</evidence>
<dbReference type="InterPro" id="IPR036590">
    <property type="entry name" value="SRAP-like"/>
</dbReference>
<name>K9XQK4_STAC7</name>
<keyword evidence="6" id="KW-0238">DNA-binding</keyword>
<keyword evidence="5" id="KW-0190">Covalent protein-DNA linkage</keyword>
<dbReference type="Pfam" id="PF02586">
    <property type="entry name" value="SRAP"/>
    <property type="match status" value="1"/>
</dbReference>
<accession>K9XQK4</accession>
<dbReference type="STRING" id="111780.Sta7437_0745"/>
<evidence type="ECO:0000256" key="8">
    <source>
        <dbReference type="RuleBase" id="RU364100"/>
    </source>
</evidence>
<organism evidence="9 10">
    <name type="scientific">Stanieria cyanosphaera (strain ATCC 29371 / PCC 7437)</name>
    <dbReference type="NCBI Taxonomy" id="111780"/>
    <lineage>
        <taxon>Bacteria</taxon>
        <taxon>Bacillati</taxon>
        <taxon>Cyanobacteriota</taxon>
        <taxon>Cyanophyceae</taxon>
        <taxon>Pleurocapsales</taxon>
        <taxon>Dermocarpellaceae</taxon>
        <taxon>Stanieria</taxon>
    </lineage>
</organism>
<sequence length="213" mass="24006">MCGRFTLYHSSSEIAKAFNLANLPELKPRYNIAPTQEVAAIVGSEVKGGREFKWLRWGLIPHWAKDSSIGAKLINARAESVAQKPSFRSALSHSRCLIIADGFYEWQKTENRKQPFYIQQIDGVPFALAGLWSTWQPKNGETIATCTIITTKANEIMQPIHERMPVILKSTDYEKWLAPTVQQPELLQPLLQPYSSDKLKIAPVSTKVEDTPP</sequence>
<dbReference type="PANTHER" id="PTHR13604:SF0">
    <property type="entry name" value="ABASIC SITE PROCESSING PROTEIN HMCES"/>
    <property type="match status" value="1"/>
</dbReference>
<dbReference type="GO" id="GO:0106300">
    <property type="term" value="P:protein-DNA covalent cross-linking repair"/>
    <property type="evidence" value="ECO:0007669"/>
    <property type="project" value="InterPro"/>
</dbReference>
<reference evidence="10" key="1">
    <citation type="journal article" date="2013" name="Proc. Natl. Acad. Sci. U.S.A.">
        <title>Improving the coverage of the cyanobacterial phylum using diversity-driven genome sequencing.</title>
        <authorList>
            <person name="Shih P.M."/>
            <person name="Wu D."/>
            <person name="Latifi A."/>
            <person name="Axen S.D."/>
            <person name="Fewer D.P."/>
            <person name="Talla E."/>
            <person name="Calteau A."/>
            <person name="Cai F."/>
            <person name="Tandeau de Marsac N."/>
            <person name="Rippka R."/>
            <person name="Herdman M."/>
            <person name="Sivonen K."/>
            <person name="Coursin T."/>
            <person name="Laurent T."/>
            <person name="Goodwin L."/>
            <person name="Nolan M."/>
            <person name="Davenport K.W."/>
            <person name="Han C.S."/>
            <person name="Rubin E.M."/>
            <person name="Eisen J.A."/>
            <person name="Woyke T."/>
            <person name="Gugger M."/>
            <person name="Kerfeld C.A."/>
        </authorList>
    </citation>
    <scope>NUCLEOTIDE SEQUENCE [LARGE SCALE GENOMIC DNA]</scope>
    <source>
        <strain evidence="10">ATCC 29371 / PCC 7437</strain>
    </source>
</reference>
<evidence type="ECO:0000256" key="5">
    <source>
        <dbReference type="ARBA" id="ARBA00023124"/>
    </source>
</evidence>
<keyword evidence="10" id="KW-1185">Reference proteome</keyword>
<evidence type="ECO:0000256" key="4">
    <source>
        <dbReference type="ARBA" id="ARBA00022801"/>
    </source>
</evidence>
<evidence type="ECO:0000256" key="2">
    <source>
        <dbReference type="ARBA" id="ARBA00022670"/>
    </source>
</evidence>
<keyword evidence="4 8" id="KW-0378">Hydrolase</keyword>
<evidence type="ECO:0000256" key="1">
    <source>
        <dbReference type="ARBA" id="ARBA00008136"/>
    </source>
</evidence>
<dbReference type="PANTHER" id="PTHR13604">
    <property type="entry name" value="DC12-RELATED"/>
    <property type="match status" value="1"/>
</dbReference>
<dbReference type="Gene3D" id="3.90.1680.10">
    <property type="entry name" value="SOS response associated peptidase-like"/>
    <property type="match status" value="1"/>
</dbReference>
<dbReference type="GO" id="GO:0016829">
    <property type="term" value="F:lyase activity"/>
    <property type="evidence" value="ECO:0007669"/>
    <property type="project" value="UniProtKB-KW"/>
</dbReference>
<dbReference type="HOGENOM" id="CLU_035990_6_2_3"/>
<comment type="similarity">
    <text evidence="1 8">Belongs to the SOS response-associated peptidase family.</text>
</comment>
<dbReference type="EC" id="3.4.-.-" evidence="8"/>
<dbReference type="GO" id="GO:0008233">
    <property type="term" value="F:peptidase activity"/>
    <property type="evidence" value="ECO:0007669"/>
    <property type="project" value="UniProtKB-KW"/>
</dbReference>
<dbReference type="PATRIC" id="fig|111780.3.peg.777"/>
<evidence type="ECO:0000256" key="7">
    <source>
        <dbReference type="ARBA" id="ARBA00023239"/>
    </source>
</evidence>
<gene>
    <name evidence="9" type="ordered locus">Sta7437_0745</name>
</gene>
<dbReference type="GO" id="GO:0003697">
    <property type="term" value="F:single-stranded DNA binding"/>
    <property type="evidence" value="ECO:0007669"/>
    <property type="project" value="InterPro"/>
</dbReference>
<keyword evidence="3" id="KW-0227">DNA damage</keyword>
<dbReference type="EMBL" id="CP003653">
    <property type="protein sequence ID" value="AFZ34336.1"/>
    <property type="molecule type" value="Genomic_DNA"/>
</dbReference>
<dbReference type="eggNOG" id="COG2135">
    <property type="taxonomic scope" value="Bacteria"/>
</dbReference>
<proteinExistence type="inferred from homology"/>
<evidence type="ECO:0000256" key="3">
    <source>
        <dbReference type="ARBA" id="ARBA00022763"/>
    </source>
</evidence>
<keyword evidence="7" id="KW-0456">Lyase</keyword>
<evidence type="ECO:0000313" key="10">
    <source>
        <dbReference type="Proteomes" id="UP000010473"/>
    </source>
</evidence>
<dbReference type="AlphaFoldDB" id="K9XQK4"/>
<dbReference type="InterPro" id="IPR003738">
    <property type="entry name" value="SRAP"/>
</dbReference>
<dbReference type="Proteomes" id="UP000010473">
    <property type="component" value="Chromosome"/>
</dbReference>